<organism evidence="1 2">
    <name type="scientific">Daucus carota subsp. sativus</name>
    <name type="common">Carrot</name>
    <dbReference type="NCBI Taxonomy" id="79200"/>
    <lineage>
        <taxon>Eukaryota</taxon>
        <taxon>Viridiplantae</taxon>
        <taxon>Streptophyta</taxon>
        <taxon>Embryophyta</taxon>
        <taxon>Tracheophyta</taxon>
        <taxon>Spermatophyta</taxon>
        <taxon>Magnoliopsida</taxon>
        <taxon>eudicotyledons</taxon>
        <taxon>Gunneridae</taxon>
        <taxon>Pentapetalae</taxon>
        <taxon>asterids</taxon>
        <taxon>campanulids</taxon>
        <taxon>Apiales</taxon>
        <taxon>Apiaceae</taxon>
        <taxon>Apioideae</taxon>
        <taxon>Scandiceae</taxon>
        <taxon>Daucinae</taxon>
        <taxon>Daucus</taxon>
        <taxon>Daucus sect. Daucus</taxon>
    </lineage>
</organism>
<protein>
    <submittedName>
        <fullName evidence="1">Uncharacterized protein</fullName>
    </submittedName>
</protein>
<accession>A0AAF1AZ44</accession>
<dbReference type="AlphaFoldDB" id="A0AAF1AZ44"/>
<reference evidence="1" key="2">
    <citation type="submission" date="2022-03" db="EMBL/GenBank/DDBJ databases">
        <title>Draft title - Genomic analysis of global carrot germplasm unveils the trajectory of domestication and the origin of high carotenoid orange carrot.</title>
        <authorList>
            <person name="Iorizzo M."/>
            <person name="Ellison S."/>
            <person name="Senalik D."/>
            <person name="Macko-Podgorni A."/>
            <person name="Grzebelus D."/>
            <person name="Bostan H."/>
            <person name="Rolling W."/>
            <person name="Curaba J."/>
            <person name="Simon P."/>
        </authorList>
    </citation>
    <scope>NUCLEOTIDE SEQUENCE</scope>
    <source>
        <tissue evidence="1">Leaf</tissue>
    </source>
</reference>
<evidence type="ECO:0000313" key="1">
    <source>
        <dbReference type="EMBL" id="WOH00080.1"/>
    </source>
</evidence>
<sequence length="74" mass="8574">MIAIVQVLRGFFRYYEFLNTNDSGAHNKDWEVCTCITKYDHGCKDDPCSDVCLKLDVIWGYCSDKSTCLCVYRC</sequence>
<gene>
    <name evidence="1" type="ORF">DCAR_0519436</name>
</gene>
<keyword evidence="2" id="KW-1185">Reference proteome</keyword>
<dbReference type="Proteomes" id="UP000077755">
    <property type="component" value="Chromosome 5"/>
</dbReference>
<evidence type="ECO:0000313" key="2">
    <source>
        <dbReference type="Proteomes" id="UP000077755"/>
    </source>
</evidence>
<reference evidence="1" key="1">
    <citation type="journal article" date="2016" name="Nat. Genet.">
        <title>A high-quality carrot genome assembly provides new insights into carotenoid accumulation and asterid genome evolution.</title>
        <authorList>
            <person name="Iorizzo M."/>
            <person name="Ellison S."/>
            <person name="Senalik D."/>
            <person name="Zeng P."/>
            <person name="Satapoomin P."/>
            <person name="Huang J."/>
            <person name="Bowman M."/>
            <person name="Iovene M."/>
            <person name="Sanseverino W."/>
            <person name="Cavagnaro P."/>
            <person name="Yildiz M."/>
            <person name="Macko-Podgorni A."/>
            <person name="Moranska E."/>
            <person name="Grzebelus E."/>
            <person name="Grzebelus D."/>
            <person name="Ashrafi H."/>
            <person name="Zheng Z."/>
            <person name="Cheng S."/>
            <person name="Spooner D."/>
            <person name="Van Deynze A."/>
            <person name="Simon P."/>
        </authorList>
    </citation>
    <scope>NUCLEOTIDE SEQUENCE</scope>
    <source>
        <tissue evidence="1">Leaf</tissue>
    </source>
</reference>
<dbReference type="EMBL" id="CP093347">
    <property type="protein sequence ID" value="WOH00080.1"/>
    <property type="molecule type" value="Genomic_DNA"/>
</dbReference>
<proteinExistence type="predicted"/>
<name>A0AAF1AZ44_DAUCS</name>